<reference evidence="2 3" key="1">
    <citation type="journal article" date="2021" name="Commun. Biol.">
        <title>The genome of Shorea leprosula (Dipterocarpaceae) highlights the ecological relevance of drought in aseasonal tropical rainforests.</title>
        <authorList>
            <person name="Ng K.K.S."/>
            <person name="Kobayashi M.J."/>
            <person name="Fawcett J.A."/>
            <person name="Hatakeyama M."/>
            <person name="Paape T."/>
            <person name="Ng C.H."/>
            <person name="Ang C.C."/>
            <person name="Tnah L.H."/>
            <person name="Lee C.T."/>
            <person name="Nishiyama T."/>
            <person name="Sese J."/>
            <person name="O'Brien M.J."/>
            <person name="Copetti D."/>
            <person name="Mohd Noor M.I."/>
            <person name="Ong R.C."/>
            <person name="Putra M."/>
            <person name="Sireger I.Z."/>
            <person name="Indrioko S."/>
            <person name="Kosugi Y."/>
            <person name="Izuno A."/>
            <person name="Isagi Y."/>
            <person name="Lee S.L."/>
            <person name="Shimizu K.K."/>
        </authorList>
    </citation>
    <scope>NUCLEOTIDE SEQUENCE [LARGE SCALE GENOMIC DNA]</scope>
    <source>
        <strain evidence="2">214</strain>
    </source>
</reference>
<organism evidence="2 3">
    <name type="scientific">Rubroshorea leprosula</name>
    <dbReference type="NCBI Taxonomy" id="152421"/>
    <lineage>
        <taxon>Eukaryota</taxon>
        <taxon>Viridiplantae</taxon>
        <taxon>Streptophyta</taxon>
        <taxon>Embryophyta</taxon>
        <taxon>Tracheophyta</taxon>
        <taxon>Spermatophyta</taxon>
        <taxon>Magnoliopsida</taxon>
        <taxon>eudicotyledons</taxon>
        <taxon>Gunneridae</taxon>
        <taxon>Pentapetalae</taxon>
        <taxon>rosids</taxon>
        <taxon>malvids</taxon>
        <taxon>Malvales</taxon>
        <taxon>Dipterocarpaceae</taxon>
        <taxon>Rubroshorea</taxon>
    </lineage>
</organism>
<feature type="compositionally biased region" description="Basic and acidic residues" evidence="1">
    <location>
        <begin position="1"/>
        <end position="10"/>
    </location>
</feature>
<dbReference type="PANTHER" id="PTHR33416">
    <property type="entry name" value="NUCLEAR PORE COMPLEX PROTEIN NUP1"/>
    <property type="match status" value="1"/>
</dbReference>
<evidence type="ECO:0000313" key="2">
    <source>
        <dbReference type="EMBL" id="GKU91484.1"/>
    </source>
</evidence>
<feature type="compositionally biased region" description="Polar residues" evidence="1">
    <location>
        <begin position="617"/>
        <end position="627"/>
    </location>
</feature>
<feature type="region of interest" description="Disordered" evidence="1">
    <location>
        <begin position="1"/>
        <end position="53"/>
    </location>
</feature>
<dbReference type="PANTHER" id="PTHR33416:SF20">
    <property type="entry name" value="NUCLEAR PORE COMPLEX PROTEIN NUP1"/>
    <property type="match status" value="1"/>
</dbReference>
<feature type="compositionally biased region" description="Low complexity" evidence="1">
    <location>
        <begin position="355"/>
        <end position="371"/>
    </location>
</feature>
<feature type="region of interest" description="Disordered" evidence="1">
    <location>
        <begin position="79"/>
        <end position="132"/>
    </location>
</feature>
<comment type="caution">
    <text evidence="2">The sequence shown here is derived from an EMBL/GenBank/DDBJ whole genome shotgun (WGS) entry which is preliminary data.</text>
</comment>
<evidence type="ECO:0000313" key="3">
    <source>
        <dbReference type="Proteomes" id="UP001054252"/>
    </source>
</evidence>
<proteinExistence type="predicted"/>
<feature type="region of interest" description="Disordered" evidence="1">
    <location>
        <begin position="351"/>
        <end position="381"/>
    </location>
</feature>
<feature type="region of interest" description="Disordered" evidence="1">
    <location>
        <begin position="616"/>
        <end position="637"/>
    </location>
</feature>
<feature type="region of interest" description="Disordered" evidence="1">
    <location>
        <begin position="799"/>
        <end position="820"/>
    </location>
</feature>
<dbReference type="Proteomes" id="UP001054252">
    <property type="component" value="Unassembled WGS sequence"/>
</dbReference>
<keyword evidence="3" id="KW-1185">Reference proteome</keyword>
<dbReference type="GO" id="GO:0005635">
    <property type="term" value="C:nuclear envelope"/>
    <property type="evidence" value="ECO:0007669"/>
    <property type="project" value="TreeGrafter"/>
</dbReference>
<evidence type="ECO:0000256" key="1">
    <source>
        <dbReference type="SAM" id="MobiDB-lite"/>
    </source>
</evidence>
<protein>
    <recommendedName>
        <fullName evidence="4">Nuclear pore complex protein NUP1</fullName>
    </recommendedName>
</protein>
<feature type="compositionally biased region" description="Basic residues" evidence="1">
    <location>
        <begin position="1290"/>
        <end position="1302"/>
    </location>
</feature>
<accession>A0AAV5I188</accession>
<feature type="compositionally biased region" description="Low complexity" evidence="1">
    <location>
        <begin position="799"/>
        <end position="808"/>
    </location>
</feature>
<dbReference type="EMBL" id="BPVZ01000005">
    <property type="protein sequence ID" value="GKU91484.1"/>
    <property type="molecule type" value="Genomic_DNA"/>
</dbReference>
<sequence length="1302" mass="134119">MATAREESSRYDGGLGAGGKFKKRPFRRTTQSTPYDRPPIAIRNPATGNGNGWLSKLVDPAQRLIAYSANRLFASVFRKRLPVPPPPPQPPEPETSQETRENYQEAASTDSLARQDGALDRCDNPPNHTGGEFTKLEHILKQKTFTRAEIDRLTTLLHSRTVDNASGTEKKRSEVKLVENGTEKHPVSTPVSLSNVTKALDADVASPAELAKAYMDTRPSKVSTSTPSLRSQVHKDDLSVLNSRLLPSKSPVMSLMRGSSGFVGGLGNGCVTPRSRGRSAIYNMARTPYSRANSTATLKIAGPPTDAFAGPSSSSQNVWEQGRLSVSRQVALKRRLDNDIGSVGPIRRIRQKSNLLSPRSSGLPVSGSPLSIHEGGSGSDAQKSLSLIKIEDTFTKTSTENGINSTPGASFTPVPSKSSQMASKILQQLNELVSTTREKSPTKLSPSMLSGPALKSLENVDSSKFLENSQDKNKLECLHGDTLPDIRDSSSQKQDKVEGIGKTKVVALPDKSVPLVNGIGAFNLFKDNVPSASASDVLVMKSMLHLPQQMKRAFQMSAHEDSLDLDDDDDDYLPNGAASTSIGVERELGVSLIGSKNIAPEAIKVEKSPTLSEIKPLTSSSLNQNPDSGGHDGSMITEKDSSITFAANLPTTSLQPVISPSTSTIDKAFSRESNITSPMFSSGEKTGLSKEQNATIPTFSRGSASVNKVQSITETPSFKFDACSDSKQGNSNSFESVATAANHVAKSAALEKADDKNTLKSEFFFNAPETASSAAVSTSVSAGNIFKFGLAANSSNGSLASSPSPFSSQTQPLVSNNPASQCSSSSSVNAISTFNSAAAVTTPASGITASTSTNSAFPLASAPSSTSATNFKFASPVNPSSLQTASSSGTTEAQNKVPNLASAPVAGTSAFTNSSNSIFGFTSSAVMSAASSTSGGTSSAVPSTGISSFSGLSSTTTKAGSGIFGISPPIPSTGNIFGVTSSATTTTGSIFSSSSASTSMGGSIFGFSASSTAPSLAQSQGASAFNVGDSQPSAAGSAVATSTQSMPIQFGSSPSFGAAGNTALSSGISLFGSSASVVQSFGSGATFGVSSSSSVSNAVSTSGATTSLFGSGWQAAKAPIFSSTFNSTSSPSGFSFGASSTSIAGSTSVPMVFGSSNSASSSSIFPFTVVAAATPSPPAFGSSTPGFAFGSAPTSNNDQMEDSMAEDTVQATTAPLSVFGQQPVTPPSSGFIFGATPPSVSNTFQFGGQQNISAQPNPSQFQTTFQASTSLEFNAGGSFSLGSGGDKSTRKFVRVKGKPRKK</sequence>
<name>A0AAV5I188_9ROSI</name>
<gene>
    <name evidence="2" type="ORF">SLEP1_g5351</name>
</gene>
<feature type="compositionally biased region" description="Pro residues" evidence="1">
    <location>
        <begin position="82"/>
        <end position="93"/>
    </location>
</feature>
<dbReference type="GO" id="GO:0016973">
    <property type="term" value="P:poly(A)+ mRNA export from nucleus"/>
    <property type="evidence" value="ECO:0007669"/>
    <property type="project" value="TreeGrafter"/>
</dbReference>
<dbReference type="GO" id="GO:0071763">
    <property type="term" value="P:nuclear membrane organization"/>
    <property type="evidence" value="ECO:0007669"/>
    <property type="project" value="TreeGrafter"/>
</dbReference>
<feature type="region of interest" description="Disordered" evidence="1">
    <location>
        <begin position="1277"/>
        <end position="1302"/>
    </location>
</feature>
<evidence type="ECO:0008006" key="4">
    <source>
        <dbReference type="Google" id="ProtNLM"/>
    </source>
</evidence>